<comment type="similarity">
    <text evidence="1 2">Belongs to the small heat shock protein (HSP20) family.</text>
</comment>
<feature type="compositionally biased region" description="Basic and acidic residues" evidence="3">
    <location>
        <begin position="1"/>
        <end position="12"/>
    </location>
</feature>
<dbReference type="Pfam" id="PF00011">
    <property type="entry name" value="HSP20"/>
    <property type="match status" value="1"/>
</dbReference>
<organism evidence="5 7">
    <name type="scientific">Methanosphaera cuniculi</name>
    <dbReference type="NCBI Taxonomy" id="1077256"/>
    <lineage>
        <taxon>Archaea</taxon>
        <taxon>Methanobacteriati</taxon>
        <taxon>Methanobacteriota</taxon>
        <taxon>Methanomada group</taxon>
        <taxon>Methanobacteria</taxon>
        <taxon>Methanobacteriales</taxon>
        <taxon>Methanobacteriaceae</taxon>
        <taxon>Methanosphaera</taxon>
    </lineage>
</organism>
<accession>A0A2A2HEX3</accession>
<dbReference type="EMBL" id="LMVN01000006">
    <property type="protein sequence ID" value="PAV07878.1"/>
    <property type="molecule type" value="Genomic_DNA"/>
</dbReference>
<evidence type="ECO:0000313" key="7">
    <source>
        <dbReference type="Proteomes" id="UP000217528"/>
    </source>
</evidence>
<evidence type="ECO:0000259" key="4">
    <source>
        <dbReference type="PROSITE" id="PS01031"/>
    </source>
</evidence>
<dbReference type="PANTHER" id="PTHR11527">
    <property type="entry name" value="HEAT-SHOCK PROTEIN 20 FAMILY MEMBER"/>
    <property type="match status" value="1"/>
</dbReference>
<feature type="compositionally biased region" description="Low complexity" evidence="3">
    <location>
        <begin position="24"/>
        <end position="38"/>
    </location>
</feature>
<dbReference type="SUPFAM" id="SSF49764">
    <property type="entry name" value="HSP20-like chaperones"/>
    <property type="match status" value="1"/>
</dbReference>
<dbReference type="OrthoDB" id="82573at2157"/>
<evidence type="ECO:0000256" key="2">
    <source>
        <dbReference type="RuleBase" id="RU003616"/>
    </source>
</evidence>
<dbReference type="CDD" id="cd06464">
    <property type="entry name" value="ACD_sHsps-like"/>
    <property type="match status" value="1"/>
</dbReference>
<dbReference type="InterPro" id="IPR008978">
    <property type="entry name" value="HSP20-like_chaperone"/>
</dbReference>
<name>A0A2A2HEX3_9EURY</name>
<dbReference type="Proteomes" id="UP000217528">
    <property type="component" value="Unassembled WGS sequence"/>
</dbReference>
<dbReference type="InterPro" id="IPR031107">
    <property type="entry name" value="Small_HSP"/>
</dbReference>
<dbReference type="Gene3D" id="2.60.40.790">
    <property type="match status" value="1"/>
</dbReference>
<dbReference type="Proteomes" id="UP000246004">
    <property type="component" value="Unassembled WGS sequence"/>
</dbReference>
<evidence type="ECO:0000313" key="5">
    <source>
        <dbReference type="EMBL" id="PAV07878.1"/>
    </source>
</evidence>
<feature type="region of interest" description="Disordered" evidence="3">
    <location>
        <begin position="1"/>
        <end position="69"/>
    </location>
</feature>
<dbReference type="EMBL" id="LWMS01000045">
    <property type="protein sequence ID" value="PWL07694.1"/>
    <property type="molecule type" value="Genomic_DNA"/>
</dbReference>
<dbReference type="RefSeq" id="WP_095608224.1">
    <property type="nucleotide sequence ID" value="NZ_LMVN01000006.1"/>
</dbReference>
<comment type="caution">
    <text evidence="5">The sequence shown here is derived from an EMBL/GenBank/DDBJ whole genome shotgun (WGS) entry which is preliminary data.</text>
</comment>
<reference evidence="5 7" key="2">
    <citation type="journal article" date="2017" name="BMC Genomics">
        <title>Genomic analysis of methanogenic archaea reveals a shift towards energy conservation.</title>
        <authorList>
            <person name="Gilmore S.P."/>
            <person name="Henske J.K."/>
            <person name="Sexton J.A."/>
            <person name="Solomon K.V."/>
            <person name="Seppala S."/>
            <person name="Yoo J.I."/>
            <person name="Huyett L.M."/>
            <person name="Pressman A."/>
            <person name="Cogan J.Z."/>
            <person name="Kivenson V."/>
            <person name="Peng X."/>
            <person name="Tan Y."/>
            <person name="Valentine D.L."/>
            <person name="O'Malley M.A."/>
        </authorList>
    </citation>
    <scope>NUCLEOTIDE SEQUENCE [LARGE SCALE GENOMIC DNA]</scope>
    <source>
        <strain evidence="5 7">1R-7</strain>
    </source>
</reference>
<reference evidence="6 8" key="1">
    <citation type="submission" date="2016-04" db="EMBL/GenBank/DDBJ databases">
        <title>Genome sequence of Methanosphaera cuniculi DSM 4103.</title>
        <authorList>
            <person name="Poehlein A."/>
            <person name="Seedorf H."/>
            <person name="Daniel R."/>
        </authorList>
    </citation>
    <scope>NUCLEOTIDE SEQUENCE [LARGE SCALE GENOMIC DNA]</scope>
    <source>
        <strain evidence="6 8">DSM 4103</strain>
    </source>
</reference>
<sequence length="224" mass="25443">MTDKNIDKKDETTNDEPVTEETKTTTNVEPKIVETKTTTTDDESSCKCDESADTCGCDDEDKDDNKTESHKVKVEYEVYGNEMRDEAKKTVDGIIGDIFSTLKSKQDEFNKTMGDIRSNKPQFDVFTTSEDLIVKVDLPRVKKEDIELKVSTEAIEVDATFPDDLKEYENIKIIRRDRCYGETKLLIPLPEEVAINEVKATFEDNVLTVAIPKIRGRKVSVDIE</sequence>
<evidence type="ECO:0000256" key="1">
    <source>
        <dbReference type="PROSITE-ProRule" id="PRU00285"/>
    </source>
</evidence>
<proteinExistence type="inferred from homology"/>
<dbReference type="PROSITE" id="PS01031">
    <property type="entry name" value="SHSP"/>
    <property type="match status" value="1"/>
</dbReference>
<evidence type="ECO:0000256" key="3">
    <source>
        <dbReference type="SAM" id="MobiDB-lite"/>
    </source>
</evidence>
<evidence type="ECO:0000313" key="6">
    <source>
        <dbReference type="EMBL" id="PWL07694.1"/>
    </source>
</evidence>
<dbReference type="AlphaFoldDB" id="A0A2A2HEX3"/>
<protein>
    <submittedName>
        <fullName evidence="6">Hsp20/alpha crystallin family protein</fullName>
    </submittedName>
</protein>
<dbReference type="InterPro" id="IPR002068">
    <property type="entry name" value="A-crystallin/Hsp20_dom"/>
</dbReference>
<gene>
    <name evidence="5" type="ORF">ASJ82_06720</name>
    <name evidence="6" type="ORF">MSCUN_14470</name>
</gene>
<keyword evidence="7" id="KW-1185">Reference proteome</keyword>
<feature type="domain" description="SHSP" evidence="4">
    <location>
        <begin position="114"/>
        <end position="224"/>
    </location>
</feature>
<evidence type="ECO:0000313" key="8">
    <source>
        <dbReference type="Proteomes" id="UP000246004"/>
    </source>
</evidence>